<comment type="subcellular location">
    <subcellularLocation>
        <location evidence="1">Membrane</location>
        <topology evidence="1">Multi-pass membrane protein</topology>
    </subcellularLocation>
</comment>
<evidence type="ECO:0000256" key="2">
    <source>
        <dbReference type="ARBA" id="ARBA00022692"/>
    </source>
</evidence>
<protein>
    <submittedName>
        <fullName evidence="7">Proton-coupled folate transporter</fullName>
    </submittedName>
</protein>
<dbReference type="GO" id="GO:0016020">
    <property type="term" value="C:membrane"/>
    <property type="evidence" value="ECO:0007669"/>
    <property type="project" value="UniProtKB-SubCell"/>
</dbReference>
<dbReference type="Proteomes" id="UP000762676">
    <property type="component" value="Unassembled WGS sequence"/>
</dbReference>
<evidence type="ECO:0000256" key="6">
    <source>
        <dbReference type="SAM" id="Phobius"/>
    </source>
</evidence>
<feature type="transmembrane region" description="Helical" evidence="6">
    <location>
        <begin position="43"/>
        <end position="61"/>
    </location>
</feature>
<evidence type="ECO:0000313" key="7">
    <source>
        <dbReference type="EMBL" id="GFR73910.1"/>
    </source>
</evidence>
<evidence type="ECO:0000256" key="4">
    <source>
        <dbReference type="ARBA" id="ARBA00023136"/>
    </source>
</evidence>
<feature type="transmembrane region" description="Helical" evidence="6">
    <location>
        <begin position="402"/>
        <end position="421"/>
    </location>
</feature>
<feature type="region of interest" description="Disordered" evidence="5">
    <location>
        <begin position="273"/>
        <end position="308"/>
    </location>
</feature>
<feature type="transmembrane region" description="Helical" evidence="6">
    <location>
        <begin position="467"/>
        <end position="484"/>
    </location>
</feature>
<proteinExistence type="predicted"/>
<evidence type="ECO:0000313" key="8">
    <source>
        <dbReference type="Proteomes" id="UP000762676"/>
    </source>
</evidence>
<feature type="transmembrane region" description="Helical" evidence="6">
    <location>
        <begin position="171"/>
        <end position="193"/>
    </location>
</feature>
<organism evidence="7 8">
    <name type="scientific">Elysia marginata</name>
    <dbReference type="NCBI Taxonomy" id="1093978"/>
    <lineage>
        <taxon>Eukaryota</taxon>
        <taxon>Metazoa</taxon>
        <taxon>Spiralia</taxon>
        <taxon>Lophotrochozoa</taxon>
        <taxon>Mollusca</taxon>
        <taxon>Gastropoda</taxon>
        <taxon>Heterobranchia</taxon>
        <taxon>Euthyneura</taxon>
        <taxon>Panpulmonata</taxon>
        <taxon>Sacoglossa</taxon>
        <taxon>Placobranchoidea</taxon>
        <taxon>Plakobranchidae</taxon>
        <taxon>Elysia</taxon>
    </lineage>
</organism>
<keyword evidence="8" id="KW-1185">Reference proteome</keyword>
<dbReference type="PANTHER" id="PTHR23507">
    <property type="entry name" value="ZGC:174356"/>
    <property type="match status" value="1"/>
</dbReference>
<gene>
    <name evidence="7" type="ORF">ElyMa_002149000</name>
</gene>
<feature type="compositionally biased region" description="Acidic residues" evidence="5">
    <location>
        <begin position="8"/>
        <end position="18"/>
    </location>
</feature>
<accession>A0AAV4FNR3</accession>
<dbReference type="PANTHER" id="PTHR23507:SF1">
    <property type="entry name" value="FI18259P1-RELATED"/>
    <property type="match status" value="1"/>
</dbReference>
<feature type="transmembrane region" description="Helical" evidence="6">
    <location>
        <begin position="142"/>
        <end position="165"/>
    </location>
</feature>
<evidence type="ECO:0000256" key="3">
    <source>
        <dbReference type="ARBA" id="ARBA00022989"/>
    </source>
</evidence>
<evidence type="ECO:0000256" key="5">
    <source>
        <dbReference type="SAM" id="MobiDB-lite"/>
    </source>
</evidence>
<name>A0AAV4FNR3_9GAST</name>
<dbReference type="GO" id="GO:0022857">
    <property type="term" value="F:transmembrane transporter activity"/>
    <property type="evidence" value="ECO:0007669"/>
    <property type="project" value="TreeGrafter"/>
</dbReference>
<feature type="region of interest" description="Disordered" evidence="5">
    <location>
        <begin position="1"/>
        <end position="33"/>
    </location>
</feature>
<feature type="transmembrane region" description="Helical" evidence="6">
    <location>
        <begin position="111"/>
        <end position="130"/>
    </location>
</feature>
<dbReference type="EMBL" id="BMAT01004468">
    <property type="protein sequence ID" value="GFR73910.1"/>
    <property type="molecule type" value="Genomic_DNA"/>
</dbReference>
<feature type="transmembrane region" description="Helical" evidence="6">
    <location>
        <begin position="337"/>
        <end position="354"/>
    </location>
</feature>
<feature type="transmembrane region" description="Helical" evidence="6">
    <location>
        <begin position="238"/>
        <end position="257"/>
    </location>
</feature>
<feature type="transmembrane region" description="Helical" evidence="6">
    <location>
        <begin position="374"/>
        <end position="395"/>
    </location>
</feature>
<dbReference type="SUPFAM" id="SSF103473">
    <property type="entry name" value="MFS general substrate transporter"/>
    <property type="match status" value="1"/>
</dbReference>
<dbReference type="AlphaFoldDB" id="A0AAV4FNR3"/>
<keyword evidence="4 6" id="KW-0472">Membrane</keyword>
<evidence type="ECO:0000256" key="1">
    <source>
        <dbReference type="ARBA" id="ARBA00004141"/>
    </source>
</evidence>
<feature type="transmembrane region" description="Helical" evidence="6">
    <location>
        <begin position="205"/>
        <end position="226"/>
    </location>
</feature>
<comment type="caution">
    <text evidence="7">The sequence shown here is derived from an EMBL/GenBank/DDBJ whole genome shotgun (WGS) entry which is preliminary data.</text>
</comment>
<keyword evidence="3 6" id="KW-1133">Transmembrane helix</keyword>
<keyword evidence="2 6" id="KW-0812">Transmembrane</keyword>
<sequence length="485" mass="53185">MSEHDGAEVPESDEETEESTSLLPGGQGQGHYGEGHKRAFPFLRARVLAILVPMLLSSAFVSRESLLAQYLVERLGRDENKTHTHVNPCHSDLNSSAVKNADELESEAADLISQFALFQTIPAFFACLVFGSYSDFLGRRLLLLVPVFTGVFKLLMTSLIIGFHLSLNYMYLAYAVDGLSGSWFTILIALYSVTADINTGRKSRTFSIFLIMCLSSTSTAGVSIASSDLISSLGFFDASLLITSIGAVAFIIPLVLFPETLHCQRPQIFNTQTEDEQYQEQPGRAESPPLLPAVETHPTLSEPPAGHERDWVNPVTQLRRLFGFYLFDGTARQRAEMILLLLVFMFTAANEINQGSIDALYQLHRPFCWGPKQIGYYNAIRAGGSNIFGGLWLFLLKKCLPFEVIGIVGVTFQGVALAYEAFVVASWQFYISALFSSIAVVETLCNLASTPSYNKVYSLTLGSSTPGAVYLLMASCSGAAVLLFM</sequence>
<dbReference type="InterPro" id="IPR036259">
    <property type="entry name" value="MFS_trans_sf"/>
</dbReference>
<reference evidence="7 8" key="1">
    <citation type="journal article" date="2021" name="Elife">
        <title>Chloroplast acquisition without the gene transfer in kleptoplastic sea slugs, Plakobranchus ocellatus.</title>
        <authorList>
            <person name="Maeda T."/>
            <person name="Takahashi S."/>
            <person name="Yoshida T."/>
            <person name="Shimamura S."/>
            <person name="Takaki Y."/>
            <person name="Nagai Y."/>
            <person name="Toyoda A."/>
            <person name="Suzuki Y."/>
            <person name="Arimoto A."/>
            <person name="Ishii H."/>
            <person name="Satoh N."/>
            <person name="Nishiyama T."/>
            <person name="Hasebe M."/>
            <person name="Maruyama T."/>
            <person name="Minagawa J."/>
            <person name="Obokata J."/>
            <person name="Shigenobu S."/>
        </authorList>
    </citation>
    <scope>NUCLEOTIDE SEQUENCE [LARGE SCALE GENOMIC DNA]</scope>
</reference>